<proteinExistence type="predicted"/>
<sequence>MENSITLHILMDGDFSLSKKRVAKYLFGVDNYLAYTNKDYERLIGDAGLRKQVRLPKDKLGLCTSLSLETNGTIWAGSKLEGDRGAARRFATVAGGRIAGSSTTCQSQRCECRNAALHCRPCANHDPLELSFWNTDNIDDLIDMAMDPPNLPSFS</sequence>
<dbReference type="AlphaFoldDB" id="S4PZT6"/>
<accession>S4PZT6</accession>
<name>S4PZT6_9NEOP</name>
<protein>
    <submittedName>
        <fullName evidence="1">Apolipophorin</fullName>
    </submittedName>
</protein>
<evidence type="ECO:0000313" key="1">
    <source>
        <dbReference type="EMBL" id="JAA91587.1"/>
    </source>
</evidence>
<organism evidence="1">
    <name type="scientific">Pararge aegeria</name>
    <name type="common">speckled wood butterfly</name>
    <dbReference type="NCBI Taxonomy" id="116150"/>
    <lineage>
        <taxon>Eukaryota</taxon>
        <taxon>Metazoa</taxon>
        <taxon>Ecdysozoa</taxon>
        <taxon>Arthropoda</taxon>
        <taxon>Hexapoda</taxon>
        <taxon>Insecta</taxon>
        <taxon>Pterygota</taxon>
        <taxon>Neoptera</taxon>
        <taxon>Endopterygota</taxon>
        <taxon>Lepidoptera</taxon>
        <taxon>Glossata</taxon>
        <taxon>Ditrysia</taxon>
        <taxon>Papilionoidea</taxon>
        <taxon>Nymphalidae</taxon>
        <taxon>Satyrinae</taxon>
        <taxon>Satyrini</taxon>
        <taxon>Parargina</taxon>
        <taxon>Pararge</taxon>
    </lineage>
</organism>
<reference evidence="1" key="1">
    <citation type="journal article" date="2013" name="BMC Genomics">
        <title>Unscrambling butterfly oogenesis.</title>
        <authorList>
            <person name="Carter J.M."/>
            <person name="Baker S.C."/>
            <person name="Pink R."/>
            <person name="Carter D.R."/>
            <person name="Collins A."/>
            <person name="Tomlin J."/>
            <person name="Gibbs M."/>
            <person name="Breuker C.J."/>
        </authorList>
    </citation>
    <scope>NUCLEOTIDE SEQUENCE</scope>
    <source>
        <tissue evidence="1">Ovary</tissue>
    </source>
</reference>
<reference evidence="1" key="2">
    <citation type="submission" date="2013-05" db="EMBL/GenBank/DDBJ databases">
        <authorList>
            <person name="Carter J.-M."/>
            <person name="Baker S.C."/>
            <person name="Pink R."/>
            <person name="Carter D.R.F."/>
            <person name="Collins A."/>
            <person name="Tomlin J."/>
            <person name="Gibbs M."/>
            <person name="Breuker C.J."/>
        </authorList>
    </citation>
    <scope>NUCLEOTIDE SEQUENCE</scope>
    <source>
        <tissue evidence="1">Ovary</tissue>
    </source>
</reference>
<dbReference type="EMBL" id="GAIX01000973">
    <property type="protein sequence ID" value="JAA91587.1"/>
    <property type="molecule type" value="Transcribed_RNA"/>
</dbReference>